<evidence type="ECO:0000256" key="2">
    <source>
        <dbReference type="ARBA" id="ARBA00011475"/>
    </source>
</evidence>
<dbReference type="PANTHER" id="PTHR23100">
    <property type="entry name" value="ARGININE BIOSYNTHESIS BIFUNCTIONAL PROTEIN ARGJ"/>
    <property type="match status" value="1"/>
</dbReference>
<keyword evidence="6" id="KW-0963">Cytoplasm</keyword>
<dbReference type="EC" id="2.3.1.1" evidence="6"/>
<keyword evidence="3 6" id="KW-0808">Transferase</keyword>
<evidence type="ECO:0000256" key="3">
    <source>
        <dbReference type="ARBA" id="ARBA00022679"/>
    </source>
</evidence>
<dbReference type="HAMAP" id="MF_01106">
    <property type="entry name" value="ArgJ"/>
    <property type="match status" value="1"/>
</dbReference>
<evidence type="ECO:0000256" key="4">
    <source>
        <dbReference type="ARBA" id="ARBA00022813"/>
    </source>
</evidence>
<dbReference type="Gene3D" id="3.10.20.340">
    <property type="entry name" value="ArgJ beta chain, C-terminal domain"/>
    <property type="match status" value="1"/>
</dbReference>
<feature type="site" description="Cleavage; by autolysis" evidence="6">
    <location>
        <begin position="189"/>
        <end position="190"/>
    </location>
</feature>
<feature type="binding site" evidence="6">
    <location>
        <position position="153"/>
    </location>
    <ligand>
        <name>substrate</name>
    </ligand>
</feature>
<keyword evidence="6" id="KW-0511">Multifunctional enzyme</keyword>
<dbReference type="InterPro" id="IPR042195">
    <property type="entry name" value="ArgJ_beta_C"/>
</dbReference>
<dbReference type="InterPro" id="IPR016117">
    <property type="entry name" value="ArgJ-like_dom_sf"/>
</dbReference>
<feature type="binding site" evidence="6">
    <location>
        <position position="276"/>
    </location>
    <ligand>
        <name>substrate</name>
    </ligand>
</feature>
<feature type="chain" id="PRO_5044904119" description="Arginine biosynthesis bifunctional protein ArgJ beta chain" evidence="6">
    <location>
        <begin position="190"/>
        <end position="407"/>
    </location>
</feature>
<keyword evidence="6" id="KW-0028">Amino-acid biosynthesis</keyword>
<comment type="catalytic activity">
    <reaction evidence="6">
        <text>N(2)-acetyl-L-ornithine + L-glutamate = N-acetyl-L-glutamate + L-ornithine</text>
        <dbReference type="Rhea" id="RHEA:15349"/>
        <dbReference type="ChEBI" id="CHEBI:29985"/>
        <dbReference type="ChEBI" id="CHEBI:44337"/>
        <dbReference type="ChEBI" id="CHEBI:46911"/>
        <dbReference type="ChEBI" id="CHEBI:57805"/>
        <dbReference type="EC" id="2.3.1.35"/>
    </reaction>
</comment>
<comment type="caution">
    <text evidence="7">The sequence shown here is derived from an EMBL/GenBank/DDBJ whole genome shotgun (WGS) entry which is preliminary data.</text>
</comment>
<evidence type="ECO:0000313" key="7">
    <source>
        <dbReference type="EMBL" id="MBM6851792.1"/>
    </source>
</evidence>
<feature type="chain" id="PRO_5044904120" description="Arginine biosynthesis bifunctional protein ArgJ alpha chain" evidence="6">
    <location>
        <begin position="1"/>
        <end position="189"/>
    </location>
</feature>
<gene>
    <name evidence="6 7" type="primary">argJ</name>
    <name evidence="7" type="ORF">H9X91_10145</name>
</gene>
<dbReference type="PANTHER" id="PTHR23100:SF0">
    <property type="entry name" value="ARGININE BIOSYNTHESIS BIFUNCTIONAL PROTEIN ARGJ, MITOCHONDRIAL"/>
    <property type="match status" value="1"/>
</dbReference>
<feature type="site" description="Involved in the stabilization of negative charge on the oxyanion by the formation of the oxyanion hole" evidence="6">
    <location>
        <position position="115"/>
    </location>
</feature>
<comment type="pathway">
    <text evidence="6">Amino-acid biosynthesis; L-arginine biosynthesis; N(2)-acetyl-L-ornithine from L-glutamate: step 1/4.</text>
</comment>
<keyword evidence="6" id="KW-0055">Arginine biosynthesis</keyword>
<dbReference type="CDD" id="cd02152">
    <property type="entry name" value="OAT"/>
    <property type="match status" value="1"/>
</dbReference>
<protein>
    <recommendedName>
        <fullName evidence="6">Arginine biosynthesis bifunctional protein ArgJ</fullName>
    </recommendedName>
    <domain>
        <recommendedName>
            <fullName evidence="6">Glutamate N-acetyltransferase</fullName>
            <ecNumber evidence="6">2.3.1.35</ecNumber>
        </recommendedName>
        <alternativeName>
            <fullName evidence="6">Ornithine acetyltransferase</fullName>
            <shortName evidence="6">OATase</shortName>
        </alternativeName>
        <alternativeName>
            <fullName evidence="6">Ornithine transacetylase</fullName>
        </alternativeName>
    </domain>
    <domain>
        <recommendedName>
            <fullName evidence="6">Amino-acid acetyltransferase</fullName>
            <ecNumber evidence="6">2.3.1.1</ecNumber>
        </recommendedName>
        <alternativeName>
            <fullName evidence="6">N-acetylglutamate synthase</fullName>
            <shortName evidence="6">AGSase</shortName>
        </alternativeName>
    </domain>
    <component>
        <recommendedName>
            <fullName evidence="6">Arginine biosynthesis bifunctional protein ArgJ alpha chain</fullName>
        </recommendedName>
    </component>
    <component>
        <recommendedName>
            <fullName evidence="6">Arginine biosynthesis bifunctional protein ArgJ beta chain</fullName>
        </recommendedName>
    </component>
</protein>
<evidence type="ECO:0000256" key="1">
    <source>
        <dbReference type="ARBA" id="ARBA00006774"/>
    </source>
</evidence>
<feature type="site" description="Involved in the stabilization of negative charge on the oxyanion by the formation of the oxyanion hole" evidence="6">
    <location>
        <position position="114"/>
    </location>
</feature>
<feature type="active site" description="Nucleophile" evidence="6">
    <location>
        <position position="190"/>
    </location>
</feature>
<feature type="binding site" evidence="6">
    <location>
        <position position="179"/>
    </location>
    <ligand>
        <name>substrate</name>
    </ligand>
</feature>
<name>A0ABS2FVX2_9FIRM</name>
<keyword evidence="5 6" id="KW-0012">Acyltransferase</keyword>
<dbReference type="Proteomes" id="UP000719500">
    <property type="component" value="Unassembled WGS sequence"/>
</dbReference>
<dbReference type="SUPFAM" id="SSF56266">
    <property type="entry name" value="DmpA/ArgJ-like"/>
    <property type="match status" value="1"/>
</dbReference>
<feature type="binding site" evidence="6">
    <location>
        <position position="190"/>
    </location>
    <ligand>
        <name>substrate</name>
    </ligand>
</feature>
<feature type="binding site" evidence="6">
    <location>
        <position position="407"/>
    </location>
    <ligand>
        <name>substrate</name>
    </ligand>
</feature>
<sequence length="407" mass="42032">MHFIAGGVCAAQGFRAGGIHVGVKTHAAWKKDVALIVSDVDCACAAVYTKNAVKAAHIHVDKRHLADGKARAAVINSGNANACAPMGEENAERVCAAAAKAIGCPAEDIVAASTGVIGQTLNVSVIEAGMPELYSSVSHSPEGSDAAAHAIMTTDTVKKELAVETTIGGRTVRIGGIAKGSGMIHPNMGTMLCFLTTDCAISPEMIKSALLDTVRVSFNRISVDGDTSTNDTCCVLANGLAGNAVITEKGPDYDAFVEALKALCVELAKQMASDGEGATHLITCTVTGAKSEESAEIIAKSVISSTLTKAAIFGADANWGRVLCAMGYSGEDFDPDQVDVAFASAAGSIPVCAKGRGLEFDETKAKQILKEHDVTIAVAMGEGDGSCTCWGCDLTYEYVKINGDYRT</sequence>
<comment type="subcellular location">
    <subcellularLocation>
        <location evidence="6">Cytoplasm</location>
    </subcellularLocation>
</comment>
<dbReference type="Pfam" id="PF01960">
    <property type="entry name" value="ArgJ"/>
    <property type="match status" value="1"/>
</dbReference>
<feature type="binding site" evidence="6">
    <location>
        <position position="402"/>
    </location>
    <ligand>
        <name>substrate</name>
    </ligand>
</feature>
<accession>A0ABS2FVX2</accession>
<organism evidence="7 8">
    <name type="scientific">Oscillibacter valericigenes</name>
    <dbReference type="NCBI Taxonomy" id="351091"/>
    <lineage>
        <taxon>Bacteria</taxon>
        <taxon>Bacillati</taxon>
        <taxon>Bacillota</taxon>
        <taxon>Clostridia</taxon>
        <taxon>Eubacteriales</taxon>
        <taxon>Oscillospiraceae</taxon>
        <taxon>Oscillibacter</taxon>
    </lineage>
</organism>
<comment type="pathway">
    <text evidence="6">Amino-acid biosynthesis; L-arginine biosynthesis; L-ornithine and N-acetyl-L-glutamate from L-glutamate and N(2)-acetyl-L-ornithine (cyclic): step 1/1.</text>
</comment>
<keyword evidence="4 6" id="KW-0068">Autocatalytic cleavage</keyword>
<dbReference type="InterPro" id="IPR002813">
    <property type="entry name" value="Arg_biosynth_ArgJ"/>
</dbReference>
<dbReference type="NCBIfam" id="NF003802">
    <property type="entry name" value="PRK05388.1"/>
    <property type="match status" value="1"/>
</dbReference>
<dbReference type="GO" id="GO:0004358">
    <property type="term" value="F:L-glutamate N-acetyltransferase activity, acting on acetyl-L-ornithine as donor"/>
    <property type="evidence" value="ECO:0007669"/>
    <property type="project" value="UniProtKB-EC"/>
</dbReference>
<dbReference type="NCBIfam" id="TIGR00120">
    <property type="entry name" value="ArgJ"/>
    <property type="match status" value="1"/>
</dbReference>
<evidence type="ECO:0000256" key="6">
    <source>
        <dbReference type="HAMAP-Rule" id="MF_01106"/>
    </source>
</evidence>
<comment type="catalytic activity">
    <reaction evidence="6">
        <text>L-glutamate + acetyl-CoA = N-acetyl-L-glutamate + CoA + H(+)</text>
        <dbReference type="Rhea" id="RHEA:24292"/>
        <dbReference type="ChEBI" id="CHEBI:15378"/>
        <dbReference type="ChEBI" id="CHEBI:29985"/>
        <dbReference type="ChEBI" id="CHEBI:44337"/>
        <dbReference type="ChEBI" id="CHEBI:57287"/>
        <dbReference type="ChEBI" id="CHEBI:57288"/>
        <dbReference type="EC" id="2.3.1.1"/>
    </reaction>
</comment>
<comment type="function">
    <text evidence="6">Catalyzes two activities which are involved in the cyclic version of arginine biosynthesis: the synthesis of N-acetylglutamate from glutamate and acetyl-CoA as the acetyl donor, and of ornithine by transacetylation between N(2)-acetylornithine and glutamate.</text>
</comment>
<keyword evidence="8" id="KW-1185">Reference proteome</keyword>
<evidence type="ECO:0000313" key="8">
    <source>
        <dbReference type="Proteomes" id="UP000719500"/>
    </source>
</evidence>
<comment type="subunit">
    <text evidence="2 6">Heterotetramer of two alpha and two beta chains.</text>
</comment>
<dbReference type="EC" id="2.3.1.35" evidence="6"/>
<dbReference type="Gene3D" id="3.60.70.12">
    <property type="entry name" value="L-amino peptidase D-ALA esterase/amidase"/>
    <property type="match status" value="1"/>
</dbReference>
<dbReference type="EMBL" id="JACSNX010000016">
    <property type="protein sequence ID" value="MBM6851792.1"/>
    <property type="molecule type" value="Genomic_DNA"/>
</dbReference>
<comment type="similarity">
    <text evidence="1 6">Belongs to the ArgJ family.</text>
</comment>
<proteinExistence type="inferred from homology"/>
<reference evidence="7 8" key="1">
    <citation type="journal article" date="2021" name="Sci. Rep.">
        <title>The distribution of antibiotic resistance genes in chicken gut microbiota commensals.</title>
        <authorList>
            <person name="Juricova H."/>
            <person name="Matiasovicova J."/>
            <person name="Kubasova T."/>
            <person name="Cejkova D."/>
            <person name="Rychlik I."/>
        </authorList>
    </citation>
    <scope>NUCLEOTIDE SEQUENCE [LARGE SCALE GENOMIC DNA]</scope>
    <source>
        <strain evidence="7 8">An411</strain>
    </source>
</reference>
<evidence type="ECO:0000256" key="5">
    <source>
        <dbReference type="ARBA" id="ARBA00023315"/>
    </source>
</evidence>